<dbReference type="InterPro" id="IPR046155">
    <property type="entry name" value="DUF6157"/>
</dbReference>
<evidence type="ECO:0000313" key="2">
    <source>
        <dbReference type="Proteomes" id="UP000683139"/>
    </source>
</evidence>
<organism evidence="1 2">
    <name type="scientific">Paenibacillus montaniterrae</name>
    <dbReference type="NCBI Taxonomy" id="429341"/>
    <lineage>
        <taxon>Bacteria</taxon>
        <taxon>Bacillati</taxon>
        <taxon>Bacillota</taxon>
        <taxon>Bacilli</taxon>
        <taxon>Bacillales</taxon>
        <taxon>Paenibacillaceae</taxon>
        <taxon>Paenibacillus</taxon>
    </lineage>
</organism>
<evidence type="ECO:0000313" key="1">
    <source>
        <dbReference type="EMBL" id="GIP17522.1"/>
    </source>
</evidence>
<gene>
    <name evidence="1" type="ORF">J40TS1_31640</name>
</gene>
<dbReference type="AlphaFoldDB" id="A0A919YN45"/>
<accession>A0A919YN45</accession>
<dbReference type="EMBL" id="BOSE01000006">
    <property type="protein sequence ID" value="GIP17522.1"/>
    <property type="molecule type" value="Genomic_DNA"/>
</dbReference>
<dbReference type="Pfam" id="PF19654">
    <property type="entry name" value="DUF6157"/>
    <property type="match status" value="1"/>
</dbReference>
<comment type="caution">
    <text evidence="1">The sequence shown here is derived from an EMBL/GenBank/DDBJ whole genome shotgun (WGS) entry which is preliminary data.</text>
</comment>
<reference evidence="1" key="1">
    <citation type="submission" date="2021-03" db="EMBL/GenBank/DDBJ databases">
        <title>Antimicrobial resistance genes in bacteria isolated from Japanese honey, and their potential for conferring macrolide and lincosamide resistance in the American foulbrood pathogen Paenibacillus larvae.</title>
        <authorList>
            <person name="Okamoto M."/>
            <person name="Kumagai M."/>
            <person name="Kanamori H."/>
            <person name="Takamatsu D."/>
        </authorList>
    </citation>
    <scope>NUCLEOTIDE SEQUENCE</scope>
    <source>
        <strain evidence="1">J40TS1</strain>
    </source>
</reference>
<proteinExistence type="predicted"/>
<keyword evidence="2" id="KW-1185">Reference proteome</keyword>
<name>A0A919YN45_9BACL</name>
<protein>
    <submittedName>
        <fullName evidence="1">Uncharacterized protein</fullName>
    </submittedName>
</protein>
<dbReference type="Proteomes" id="UP000683139">
    <property type="component" value="Unassembled WGS sequence"/>
</dbReference>
<sequence>MKQHTTNYFNTFIEVAEDCPTTKATEPPLREPKTAVRIEYEMLIDRPYQYTSDDVLYESNGNRRGISRENFFSKGQPCFRSSALSKRYGWGVHSDKDGKIAIYAIESDDYSRFANDGTLKHVKAMRSSKK</sequence>
<dbReference type="RefSeq" id="WP_213516953.1">
    <property type="nucleotide sequence ID" value="NZ_BOSE01000006.1"/>
</dbReference>